<organism evidence="1 2">
    <name type="scientific">Alicyclobacillus macrosporangiidus</name>
    <dbReference type="NCBI Taxonomy" id="392015"/>
    <lineage>
        <taxon>Bacteria</taxon>
        <taxon>Bacillati</taxon>
        <taxon>Bacillota</taxon>
        <taxon>Bacilli</taxon>
        <taxon>Bacillales</taxon>
        <taxon>Alicyclobacillaceae</taxon>
        <taxon>Alicyclobacillus</taxon>
    </lineage>
</organism>
<sequence>MFIFIFFIFGVHHLETPFFRGEHRSSGLHVLPDRNDGLRRSYGPRICMSDWHVRLACQTCTDEQDCPKKLRRYTQNRKMYAQQAERREREAGTCYFVWEK</sequence>
<protein>
    <submittedName>
        <fullName evidence="1">Uncharacterized protein</fullName>
    </submittedName>
</protein>
<dbReference type="AlphaFoldDB" id="A0A1I7L012"/>
<name>A0A1I7L012_9BACL</name>
<dbReference type="Proteomes" id="UP000183508">
    <property type="component" value="Unassembled WGS sequence"/>
</dbReference>
<evidence type="ECO:0000313" key="2">
    <source>
        <dbReference type="Proteomes" id="UP000183508"/>
    </source>
</evidence>
<dbReference type="EMBL" id="FPBV01000022">
    <property type="protein sequence ID" value="SFV03063.1"/>
    <property type="molecule type" value="Genomic_DNA"/>
</dbReference>
<accession>A0A1I7L012</accession>
<evidence type="ECO:0000313" key="1">
    <source>
        <dbReference type="EMBL" id="SFV03063.1"/>
    </source>
</evidence>
<keyword evidence="2" id="KW-1185">Reference proteome</keyword>
<reference evidence="2" key="1">
    <citation type="submission" date="2016-10" db="EMBL/GenBank/DDBJ databases">
        <authorList>
            <person name="Varghese N."/>
        </authorList>
    </citation>
    <scope>NUCLEOTIDE SEQUENCE [LARGE SCALE GENOMIC DNA]</scope>
    <source>
        <strain evidence="2">DSM 17980</strain>
    </source>
</reference>
<gene>
    <name evidence="1" type="ORF">SAMN05421543_12217</name>
</gene>
<proteinExistence type="predicted"/>